<dbReference type="Pfam" id="PF13650">
    <property type="entry name" value="Asp_protease_2"/>
    <property type="match status" value="1"/>
</dbReference>
<dbReference type="RefSeq" id="WP_367855146.1">
    <property type="nucleotide sequence ID" value="NZ_JBFOHK010000004.1"/>
</dbReference>
<keyword evidence="3" id="KW-1185">Reference proteome</keyword>
<dbReference type="EMBL" id="JBFOHK010000004">
    <property type="protein sequence ID" value="MEW9573089.1"/>
    <property type="molecule type" value="Genomic_DNA"/>
</dbReference>
<keyword evidence="1" id="KW-0732">Signal</keyword>
<feature type="signal peptide" evidence="1">
    <location>
        <begin position="1"/>
        <end position="21"/>
    </location>
</feature>
<dbReference type="Gene3D" id="2.40.70.10">
    <property type="entry name" value="Acid Proteases"/>
    <property type="match status" value="1"/>
</dbReference>
<protein>
    <submittedName>
        <fullName evidence="2">Aspartyl protease family protein</fullName>
    </submittedName>
</protein>
<name>A0ABV3QGW8_9GAMM</name>
<keyword evidence="2" id="KW-0645">Protease</keyword>
<proteinExistence type="predicted"/>
<keyword evidence="2" id="KW-0378">Hydrolase</keyword>
<feature type="chain" id="PRO_5047419114" evidence="1">
    <location>
        <begin position="22"/>
        <end position="291"/>
    </location>
</feature>
<comment type="caution">
    <text evidence="2">The sequence shown here is derived from an EMBL/GenBank/DDBJ whole genome shotgun (WGS) entry which is preliminary data.</text>
</comment>
<accession>A0ABV3QGW8</accession>
<sequence>MRSMHSVTVVACLALAPALHAASAPPIRLEPFMGRALIVHATIGGHPGVFMFDSGGGVSNITPSFAAQIGCKPWGQISGFQMSGQRLDMQRCDNVSVQIGPYQARRETIGVFDMDRFLPTGSTERVDGTLGLDIFDGKVLRFSYADRTLTVLDKAAADALSKRGGAMPIHVVRDAEGLALTVNLPVHTESGTAWFEMDSGNTSPFLLVGKHLAGSFNLQDDPKSKQTLKAALAGGQPIEGSAKVLDLTLDGNLGTTFLSRYDITLDLANQRAWVVPGKGANVTTAPKPISE</sequence>
<dbReference type="Proteomes" id="UP001556220">
    <property type="component" value="Unassembled WGS sequence"/>
</dbReference>
<evidence type="ECO:0000313" key="3">
    <source>
        <dbReference type="Proteomes" id="UP001556220"/>
    </source>
</evidence>
<dbReference type="GO" id="GO:0006508">
    <property type="term" value="P:proteolysis"/>
    <property type="evidence" value="ECO:0007669"/>
    <property type="project" value="UniProtKB-KW"/>
</dbReference>
<evidence type="ECO:0000313" key="2">
    <source>
        <dbReference type="EMBL" id="MEW9573089.1"/>
    </source>
</evidence>
<organism evidence="2 3">
    <name type="scientific">Rhodanobacter lycopersici</name>
    <dbReference type="NCBI Taxonomy" id="3162487"/>
    <lineage>
        <taxon>Bacteria</taxon>
        <taxon>Pseudomonadati</taxon>
        <taxon>Pseudomonadota</taxon>
        <taxon>Gammaproteobacteria</taxon>
        <taxon>Lysobacterales</taxon>
        <taxon>Rhodanobacteraceae</taxon>
        <taxon>Rhodanobacter</taxon>
    </lineage>
</organism>
<evidence type="ECO:0000256" key="1">
    <source>
        <dbReference type="SAM" id="SignalP"/>
    </source>
</evidence>
<gene>
    <name evidence="2" type="ORF">ABQJ54_15135</name>
</gene>
<dbReference type="InterPro" id="IPR021109">
    <property type="entry name" value="Peptidase_aspartic_dom_sf"/>
</dbReference>
<reference evidence="2 3" key="1">
    <citation type="submission" date="2024-06" db="EMBL/GenBank/DDBJ databases">
        <authorList>
            <person name="Woo H."/>
        </authorList>
    </citation>
    <scope>NUCLEOTIDE SEQUENCE [LARGE SCALE GENOMIC DNA]</scope>
    <source>
        <strain evidence="2 3">Si-c</strain>
    </source>
</reference>
<dbReference type="SUPFAM" id="SSF50630">
    <property type="entry name" value="Acid proteases"/>
    <property type="match status" value="1"/>
</dbReference>
<dbReference type="GO" id="GO:0008233">
    <property type="term" value="F:peptidase activity"/>
    <property type="evidence" value="ECO:0007669"/>
    <property type="project" value="UniProtKB-KW"/>
</dbReference>